<feature type="non-terminal residue" evidence="1">
    <location>
        <position position="1"/>
    </location>
</feature>
<reference evidence="1" key="1">
    <citation type="submission" date="2023-06" db="EMBL/GenBank/DDBJ databases">
        <title>Genome-scale phylogeny and comparative genomics of the fungal order Sordariales.</title>
        <authorList>
            <consortium name="Lawrence Berkeley National Laboratory"/>
            <person name="Hensen N."/>
            <person name="Bonometti L."/>
            <person name="Westerberg I."/>
            <person name="Brannstrom I.O."/>
            <person name="Guillou S."/>
            <person name="Cros-Aarteil S."/>
            <person name="Calhoun S."/>
            <person name="Haridas S."/>
            <person name="Kuo A."/>
            <person name="Mondo S."/>
            <person name="Pangilinan J."/>
            <person name="Riley R."/>
            <person name="Labutti K."/>
            <person name="Andreopoulos B."/>
            <person name="Lipzen A."/>
            <person name="Chen C."/>
            <person name="Yanf M."/>
            <person name="Daum C."/>
            <person name="Ng V."/>
            <person name="Clum A."/>
            <person name="Steindorff A."/>
            <person name="Ohm R."/>
            <person name="Martin F."/>
            <person name="Silar P."/>
            <person name="Natvig D."/>
            <person name="Lalanne C."/>
            <person name="Gautier V."/>
            <person name="Ament-Velasquez S.L."/>
            <person name="Kruys A."/>
            <person name="Hutchinson M.I."/>
            <person name="Powell A.J."/>
            <person name="Barry K."/>
            <person name="Miller A.N."/>
            <person name="Grigoriev I.V."/>
            <person name="Debuchy R."/>
            <person name="Gladieux P."/>
            <person name="Thoren M.H."/>
            <person name="Johannesson H."/>
        </authorList>
    </citation>
    <scope>NUCLEOTIDE SEQUENCE</scope>
    <source>
        <strain evidence="1">CBS 606.72</strain>
    </source>
</reference>
<dbReference type="AlphaFoldDB" id="A0AA39WYW8"/>
<comment type="caution">
    <text evidence="1">The sequence shown here is derived from an EMBL/GenBank/DDBJ whole genome shotgun (WGS) entry which is preliminary data.</text>
</comment>
<accession>A0AA39WYW8</accession>
<dbReference type="Proteomes" id="UP001175000">
    <property type="component" value="Unassembled WGS sequence"/>
</dbReference>
<evidence type="ECO:0000313" key="1">
    <source>
        <dbReference type="EMBL" id="KAK0624182.1"/>
    </source>
</evidence>
<evidence type="ECO:0000313" key="2">
    <source>
        <dbReference type="Proteomes" id="UP001175000"/>
    </source>
</evidence>
<gene>
    <name evidence="1" type="ORF">B0T14DRAFT_392347</name>
</gene>
<proteinExistence type="predicted"/>
<organism evidence="1 2">
    <name type="scientific">Immersiella caudata</name>
    <dbReference type="NCBI Taxonomy" id="314043"/>
    <lineage>
        <taxon>Eukaryota</taxon>
        <taxon>Fungi</taxon>
        <taxon>Dikarya</taxon>
        <taxon>Ascomycota</taxon>
        <taxon>Pezizomycotina</taxon>
        <taxon>Sordariomycetes</taxon>
        <taxon>Sordariomycetidae</taxon>
        <taxon>Sordariales</taxon>
        <taxon>Lasiosphaeriaceae</taxon>
        <taxon>Immersiella</taxon>
    </lineage>
</organism>
<sequence>WSFYHSEPSCGTINHHKHTYLTKPDVSWNFGVSCDGEGCPFDKRDPNKIDRLEMHTTFGHYTYYKNRSRNLVDESDNVVGQCDP</sequence>
<feature type="non-terminal residue" evidence="1">
    <location>
        <position position="84"/>
    </location>
</feature>
<dbReference type="EMBL" id="JAULSU010000003">
    <property type="protein sequence ID" value="KAK0624182.1"/>
    <property type="molecule type" value="Genomic_DNA"/>
</dbReference>
<keyword evidence="2" id="KW-1185">Reference proteome</keyword>
<protein>
    <submittedName>
        <fullName evidence="1">Uncharacterized protein</fullName>
    </submittedName>
</protein>
<name>A0AA39WYW8_9PEZI</name>